<dbReference type="EnsemblMetazoa" id="GPAI034514-RA">
    <property type="protein sequence ID" value="GPAI034514-PA"/>
    <property type="gene ID" value="GPAI034514"/>
</dbReference>
<keyword evidence="2" id="KW-1185">Reference proteome</keyword>
<protein>
    <submittedName>
        <fullName evidence="1">Uncharacterized protein</fullName>
    </submittedName>
</protein>
<reference evidence="2" key="1">
    <citation type="submission" date="2014-03" db="EMBL/GenBank/DDBJ databases">
        <authorList>
            <person name="Aksoy S."/>
            <person name="Warren W."/>
            <person name="Wilson R.K."/>
        </authorList>
    </citation>
    <scope>NUCLEOTIDE SEQUENCE [LARGE SCALE GENOMIC DNA]</scope>
    <source>
        <strain evidence="2">IAEA</strain>
    </source>
</reference>
<sequence length="67" mass="7585">MNSARSLILHTRFFKANILVLQHFSGVFRMFVRVSAEGNQEHIAHTEVKAAPGSSCVKRRLLKAFVM</sequence>
<proteinExistence type="predicted"/>
<organism evidence="1 2">
    <name type="scientific">Glossina pallidipes</name>
    <name type="common">Tsetse fly</name>
    <dbReference type="NCBI Taxonomy" id="7398"/>
    <lineage>
        <taxon>Eukaryota</taxon>
        <taxon>Metazoa</taxon>
        <taxon>Ecdysozoa</taxon>
        <taxon>Arthropoda</taxon>
        <taxon>Hexapoda</taxon>
        <taxon>Insecta</taxon>
        <taxon>Pterygota</taxon>
        <taxon>Neoptera</taxon>
        <taxon>Endopterygota</taxon>
        <taxon>Diptera</taxon>
        <taxon>Brachycera</taxon>
        <taxon>Muscomorpha</taxon>
        <taxon>Hippoboscoidea</taxon>
        <taxon>Glossinidae</taxon>
        <taxon>Glossina</taxon>
    </lineage>
</organism>
<reference evidence="1" key="2">
    <citation type="submission" date="2020-05" db="UniProtKB">
        <authorList>
            <consortium name="EnsemblMetazoa"/>
        </authorList>
    </citation>
    <scope>IDENTIFICATION</scope>
    <source>
        <strain evidence="1">IAEA</strain>
    </source>
</reference>
<accession>A0A1B0A4W1</accession>
<name>A0A1B0A4W1_GLOPL</name>
<evidence type="ECO:0000313" key="1">
    <source>
        <dbReference type="EnsemblMetazoa" id="GPAI034514-PA"/>
    </source>
</evidence>
<dbReference type="Proteomes" id="UP000092445">
    <property type="component" value="Unassembled WGS sequence"/>
</dbReference>
<dbReference type="AlphaFoldDB" id="A0A1B0A4W1"/>
<dbReference type="VEuPathDB" id="VectorBase:GPAI034514"/>
<evidence type="ECO:0000313" key="2">
    <source>
        <dbReference type="Proteomes" id="UP000092445"/>
    </source>
</evidence>